<protein>
    <recommendedName>
        <fullName evidence="5">Linker for activation of T-cells family member 2</fullName>
    </recommendedName>
</protein>
<keyword evidence="2" id="KW-0812">Transmembrane</keyword>
<evidence type="ECO:0000256" key="1">
    <source>
        <dbReference type="SAM" id="MobiDB-lite"/>
    </source>
</evidence>
<feature type="region of interest" description="Disordered" evidence="1">
    <location>
        <begin position="192"/>
        <end position="229"/>
    </location>
</feature>
<sequence length="229" mass="25355">MKSKRCEPLGGLLYLEGDGCGKVLKEEAAVVPLSLKNEGSRTTEGMIGNSSLLAVPLGVASVASLSLLILLCLRCKRKSKIIHEEHQIYDPQTFQRGGSVFAVMQSKTVTRANQMTSTRIVNHEDFSPAATDDQSDYENVTDAQTETDVEHTYVDPLPAFLYANEQNQESAANAVQNPDIYVNIFTSLPIKDDDDDYENSDFLEHEVQGKEEQQDDDDPDYVNENGECT</sequence>
<keyword evidence="2" id="KW-1133">Transmembrane helix</keyword>
<proteinExistence type="predicted"/>
<evidence type="ECO:0000313" key="4">
    <source>
        <dbReference type="Proteomes" id="UP001187415"/>
    </source>
</evidence>
<feature type="compositionally biased region" description="Acidic residues" evidence="1">
    <location>
        <begin position="192"/>
        <end position="201"/>
    </location>
</feature>
<evidence type="ECO:0000256" key="2">
    <source>
        <dbReference type="SAM" id="Phobius"/>
    </source>
</evidence>
<dbReference type="Proteomes" id="UP001187415">
    <property type="component" value="Unassembled WGS sequence"/>
</dbReference>
<feature type="transmembrane region" description="Helical" evidence="2">
    <location>
        <begin position="53"/>
        <end position="73"/>
    </location>
</feature>
<evidence type="ECO:0008006" key="5">
    <source>
        <dbReference type="Google" id="ProtNLM"/>
    </source>
</evidence>
<accession>A0AA88M2W8</accession>
<organism evidence="3 4">
    <name type="scientific">Channa striata</name>
    <name type="common">Snakehead murrel</name>
    <name type="synonym">Ophicephalus striatus</name>
    <dbReference type="NCBI Taxonomy" id="64152"/>
    <lineage>
        <taxon>Eukaryota</taxon>
        <taxon>Metazoa</taxon>
        <taxon>Chordata</taxon>
        <taxon>Craniata</taxon>
        <taxon>Vertebrata</taxon>
        <taxon>Euteleostomi</taxon>
        <taxon>Actinopterygii</taxon>
        <taxon>Neopterygii</taxon>
        <taxon>Teleostei</taxon>
        <taxon>Neoteleostei</taxon>
        <taxon>Acanthomorphata</taxon>
        <taxon>Anabantaria</taxon>
        <taxon>Anabantiformes</taxon>
        <taxon>Channoidei</taxon>
        <taxon>Channidae</taxon>
        <taxon>Channa</taxon>
    </lineage>
</organism>
<name>A0AA88M2W8_CHASR</name>
<gene>
    <name evidence="3" type="ORF">Q5P01_019732</name>
</gene>
<feature type="compositionally biased region" description="Basic and acidic residues" evidence="1">
    <location>
        <begin position="202"/>
        <end position="212"/>
    </location>
</feature>
<evidence type="ECO:0000313" key="3">
    <source>
        <dbReference type="EMBL" id="KAK2828698.1"/>
    </source>
</evidence>
<keyword evidence="4" id="KW-1185">Reference proteome</keyword>
<comment type="caution">
    <text evidence="3">The sequence shown here is derived from an EMBL/GenBank/DDBJ whole genome shotgun (WGS) entry which is preliminary data.</text>
</comment>
<dbReference type="EMBL" id="JAUPFM010000015">
    <property type="protein sequence ID" value="KAK2828698.1"/>
    <property type="molecule type" value="Genomic_DNA"/>
</dbReference>
<keyword evidence="2" id="KW-0472">Membrane</keyword>
<dbReference type="AlphaFoldDB" id="A0AA88M2W8"/>
<reference evidence="3" key="1">
    <citation type="submission" date="2023-07" db="EMBL/GenBank/DDBJ databases">
        <title>Chromosome-level Genome Assembly of Striped Snakehead (Channa striata).</title>
        <authorList>
            <person name="Liu H."/>
        </authorList>
    </citation>
    <scope>NUCLEOTIDE SEQUENCE</scope>
    <source>
        <strain evidence="3">Gz</strain>
        <tissue evidence="3">Muscle</tissue>
    </source>
</reference>